<dbReference type="Proteomes" id="UP000703661">
    <property type="component" value="Unassembled WGS sequence"/>
</dbReference>
<feature type="compositionally biased region" description="Acidic residues" evidence="1">
    <location>
        <begin position="269"/>
        <end position="304"/>
    </location>
</feature>
<proteinExistence type="predicted"/>
<dbReference type="EMBL" id="JAAAID010004418">
    <property type="protein sequence ID" value="KAF9993158.1"/>
    <property type="molecule type" value="Genomic_DNA"/>
</dbReference>
<reference evidence="2" key="1">
    <citation type="journal article" date="2020" name="Fungal Divers.">
        <title>Resolving the Mortierellaceae phylogeny through synthesis of multi-gene phylogenetics and phylogenomics.</title>
        <authorList>
            <person name="Vandepol N."/>
            <person name="Liber J."/>
            <person name="Desiro A."/>
            <person name="Na H."/>
            <person name="Kennedy M."/>
            <person name="Barry K."/>
            <person name="Grigoriev I.V."/>
            <person name="Miller A.N."/>
            <person name="O'Donnell K."/>
            <person name="Stajich J.E."/>
            <person name="Bonito G."/>
        </authorList>
    </citation>
    <scope>NUCLEOTIDE SEQUENCE</scope>
    <source>
        <strain evidence="2">NRRL 2769</strain>
    </source>
</reference>
<evidence type="ECO:0000256" key="1">
    <source>
        <dbReference type="SAM" id="MobiDB-lite"/>
    </source>
</evidence>
<name>A0A9P6SRP8_9FUNG</name>
<dbReference type="SUPFAM" id="SSF52047">
    <property type="entry name" value="RNI-like"/>
    <property type="match status" value="1"/>
</dbReference>
<gene>
    <name evidence="2" type="ORF">BGZ80_008254</name>
</gene>
<comment type="caution">
    <text evidence="2">The sequence shown here is derived from an EMBL/GenBank/DDBJ whole genome shotgun (WGS) entry which is preliminary data.</text>
</comment>
<sequence>CDRDFWQVSMRPVMTCRHLEVLRVSVTFSFLGDHTDTLLSLASLRHLEIVVEFPNEIEFLQRDESAIDLPLPSLEAIFIKHLRHSDQTRGLIFSRLYSHILRTRTNLKTFSVEGEDINPVCIFSEPDQMGSNTKWACLNLEHLRLTLSWPKLSINTEEKMRRCWDTVFEQVGKLHHLKTLSIESQDLETYPGLGYLRECHLLSNLEELVLAAPGPMHGWRVSQIELLLMSSPRLRTINLGWLKHNNVRSIKNWLGENLYKRLEFNFVDGSDDEDNDGYDGSEEDEGDEDVGDENVEDEDDGGNE</sequence>
<feature type="non-terminal residue" evidence="2">
    <location>
        <position position="1"/>
    </location>
</feature>
<dbReference type="Gene3D" id="3.80.10.10">
    <property type="entry name" value="Ribonuclease Inhibitor"/>
    <property type="match status" value="1"/>
</dbReference>
<organism evidence="2 3">
    <name type="scientific">Entomortierella chlamydospora</name>
    <dbReference type="NCBI Taxonomy" id="101097"/>
    <lineage>
        <taxon>Eukaryota</taxon>
        <taxon>Fungi</taxon>
        <taxon>Fungi incertae sedis</taxon>
        <taxon>Mucoromycota</taxon>
        <taxon>Mortierellomycotina</taxon>
        <taxon>Mortierellomycetes</taxon>
        <taxon>Mortierellales</taxon>
        <taxon>Mortierellaceae</taxon>
        <taxon>Entomortierella</taxon>
    </lineage>
</organism>
<protein>
    <submittedName>
        <fullName evidence="2">Uncharacterized protein</fullName>
    </submittedName>
</protein>
<evidence type="ECO:0000313" key="3">
    <source>
        <dbReference type="Proteomes" id="UP000703661"/>
    </source>
</evidence>
<evidence type="ECO:0000313" key="2">
    <source>
        <dbReference type="EMBL" id="KAF9993158.1"/>
    </source>
</evidence>
<dbReference type="AlphaFoldDB" id="A0A9P6SRP8"/>
<feature type="region of interest" description="Disordered" evidence="1">
    <location>
        <begin position="268"/>
        <end position="304"/>
    </location>
</feature>
<accession>A0A9P6SRP8</accession>
<feature type="non-terminal residue" evidence="2">
    <location>
        <position position="304"/>
    </location>
</feature>
<keyword evidence="3" id="KW-1185">Reference proteome</keyword>
<dbReference type="InterPro" id="IPR032675">
    <property type="entry name" value="LRR_dom_sf"/>
</dbReference>